<dbReference type="OrthoDB" id="10250458at2759"/>
<protein>
    <recommendedName>
        <fullName evidence="4">Nucleotide exchange factor Fes1 domain-containing protein</fullName>
    </recommendedName>
</protein>
<dbReference type="PANTHER" id="PTHR19316:SF18">
    <property type="entry name" value="HSP70-BINDING PROTEIN 1"/>
    <property type="match status" value="1"/>
</dbReference>
<dbReference type="InterPro" id="IPR016024">
    <property type="entry name" value="ARM-type_fold"/>
</dbReference>
<feature type="compositionally biased region" description="Low complexity" evidence="3">
    <location>
        <begin position="11"/>
        <end position="22"/>
    </location>
</feature>
<evidence type="ECO:0000313" key="5">
    <source>
        <dbReference type="EMBL" id="KNZ49336.1"/>
    </source>
</evidence>
<dbReference type="GO" id="GO:0005783">
    <property type="term" value="C:endoplasmic reticulum"/>
    <property type="evidence" value="ECO:0007669"/>
    <property type="project" value="TreeGrafter"/>
</dbReference>
<gene>
    <name evidence="5" type="ORF">VP01_507g7</name>
</gene>
<dbReference type="Pfam" id="PF08609">
    <property type="entry name" value="Fes1"/>
    <property type="match status" value="1"/>
</dbReference>
<name>A0A0L6ULE0_9BASI</name>
<dbReference type="SUPFAM" id="SSF48371">
    <property type="entry name" value="ARM repeat"/>
    <property type="match status" value="1"/>
</dbReference>
<dbReference type="VEuPathDB" id="FungiDB:VP01_507g7"/>
<dbReference type="Proteomes" id="UP000037035">
    <property type="component" value="Unassembled WGS sequence"/>
</dbReference>
<evidence type="ECO:0000256" key="3">
    <source>
        <dbReference type="SAM" id="MobiDB-lite"/>
    </source>
</evidence>
<dbReference type="PANTHER" id="PTHR19316">
    <property type="entry name" value="PROTEIN FOLDING REGULATOR"/>
    <property type="match status" value="1"/>
</dbReference>
<dbReference type="InterPro" id="IPR013918">
    <property type="entry name" value="Nucleotide_exch_fac_Fes1"/>
</dbReference>
<dbReference type="GO" id="GO:0000774">
    <property type="term" value="F:adenyl-nucleotide exchange factor activity"/>
    <property type="evidence" value="ECO:0007669"/>
    <property type="project" value="TreeGrafter"/>
</dbReference>
<dbReference type="InterPro" id="IPR050693">
    <property type="entry name" value="Hsp70_NEF-Inhibitors"/>
</dbReference>
<dbReference type="EMBL" id="LAVV01010253">
    <property type="protein sequence ID" value="KNZ49336.1"/>
    <property type="molecule type" value="Genomic_DNA"/>
</dbReference>
<dbReference type="AlphaFoldDB" id="A0A0L6ULE0"/>
<sequence length="423" mass="46060">MAAACGGGTAGRSCGASSGRGTGSTTLHVTALSLTCHTGHSHQLLHQTLCKFNSEFEPQNTNEMDPKLNDLLHWAVENTNNPSASHATRSSTAIAPVPSCESPAEPLSITYNPHESTQDQVPTSSKKLDTGVLDAILGRTDAIRMREAMAIFEDPSKSIHERCNAGEELEDLIQDLDNANDMEILGFWPRLINLLESSTSGGNDDDLIKFHTCWICGTAVQNNPKSQTAFLKKDPLPTILEVLCHGSEATQAKAMYCLSSTLKHAPEETQVMQKFSDARGWEALHECLRGPSMTLRRKTVFLINTLVLEESLDLDELRSAGLLNTLIASLSPSRAIPAGKDGDLNAQDEDYLEKTLRTIATILINSTTRPNQRISDDEKKLAKEVLSELKLNHASNFQRLIESSGIGESEWSQASETLGPLSL</sequence>
<proteinExistence type="inferred from homology"/>
<dbReference type="Gene3D" id="1.25.10.10">
    <property type="entry name" value="Leucine-rich Repeat Variant"/>
    <property type="match status" value="1"/>
</dbReference>
<keyword evidence="2" id="KW-0677">Repeat</keyword>
<comment type="caution">
    <text evidence="5">The sequence shown here is derived from an EMBL/GenBank/DDBJ whole genome shotgun (WGS) entry which is preliminary data.</text>
</comment>
<organism evidence="5 6">
    <name type="scientific">Puccinia sorghi</name>
    <dbReference type="NCBI Taxonomy" id="27349"/>
    <lineage>
        <taxon>Eukaryota</taxon>
        <taxon>Fungi</taxon>
        <taxon>Dikarya</taxon>
        <taxon>Basidiomycota</taxon>
        <taxon>Pucciniomycotina</taxon>
        <taxon>Pucciniomycetes</taxon>
        <taxon>Pucciniales</taxon>
        <taxon>Pucciniaceae</taxon>
        <taxon>Puccinia</taxon>
    </lineage>
</organism>
<dbReference type="STRING" id="27349.A0A0L6ULE0"/>
<reference evidence="5 6" key="1">
    <citation type="submission" date="2015-08" db="EMBL/GenBank/DDBJ databases">
        <title>Next Generation Sequencing and Analysis of the Genome of Puccinia sorghi L Schw, the Causal Agent of Maize Common Rust.</title>
        <authorList>
            <person name="Rochi L."/>
            <person name="Burguener G."/>
            <person name="Darino M."/>
            <person name="Turjanski A."/>
            <person name="Kreff E."/>
            <person name="Dieguez M.J."/>
            <person name="Sacco F."/>
        </authorList>
    </citation>
    <scope>NUCLEOTIDE SEQUENCE [LARGE SCALE GENOMIC DNA]</scope>
    <source>
        <strain evidence="5 6">RO10H11247</strain>
    </source>
</reference>
<feature type="region of interest" description="Disordered" evidence="3">
    <location>
        <begin position="1"/>
        <end position="22"/>
    </location>
</feature>
<comment type="similarity">
    <text evidence="1">Belongs to the FES1 family.</text>
</comment>
<evidence type="ECO:0000256" key="1">
    <source>
        <dbReference type="ARBA" id="ARBA00011045"/>
    </source>
</evidence>
<feature type="compositionally biased region" description="Gly residues" evidence="3">
    <location>
        <begin position="1"/>
        <end position="10"/>
    </location>
</feature>
<evidence type="ECO:0000256" key="2">
    <source>
        <dbReference type="ARBA" id="ARBA00022737"/>
    </source>
</evidence>
<evidence type="ECO:0000259" key="4">
    <source>
        <dbReference type="Pfam" id="PF08609"/>
    </source>
</evidence>
<evidence type="ECO:0000313" key="6">
    <source>
        <dbReference type="Proteomes" id="UP000037035"/>
    </source>
</evidence>
<keyword evidence="6" id="KW-1185">Reference proteome</keyword>
<dbReference type="InterPro" id="IPR011989">
    <property type="entry name" value="ARM-like"/>
</dbReference>
<accession>A0A0L6ULE0</accession>
<feature type="domain" description="Nucleotide exchange factor Fes1" evidence="4">
    <location>
        <begin position="68"/>
        <end position="182"/>
    </location>
</feature>